<reference evidence="6 7" key="1">
    <citation type="submission" date="2019-05" db="EMBL/GenBank/DDBJ databases">
        <title>Genomes sequences of two Nocardia cyriacigeorgica environmental isolates, type strains Nocardia asteroides ATCC 19247 and Nocardia cyriacigeorgica DSM 44484.</title>
        <authorList>
            <person name="Vautrin F."/>
            <person name="Bergeron E."/>
            <person name="Dubost A."/>
            <person name="Abrouk D."/>
            <person name="Rodriguez Nava V."/>
            <person name="Pujic P."/>
        </authorList>
    </citation>
    <scope>NUCLEOTIDE SEQUENCE [LARGE SCALE GENOMIC DNA]</scope>
    <source>
        <strain evidence="6 7">EML 446</strain>
    </source>
</reference>
<dbReference type="Gene3D" id="1.10.10.60">
    <property type="entry name" value="Homeodomain-like"/>
    <property type="match status" value="2"/>
</dbReference>
<keyword evidence="4" id="KW-0804">Transcription</keyword>
<dbReference type="Gene3D" id="2.60.120.10">
    <property type="entry name" value="Jelly Rolls"/>
    <property type="match status" value="1"/>
</dbReference>
<dbReference type="GO" id="GO:0043565">
    <property type="term" value="F:sequence-specific DNA binding"/>
    <property type="evidence" value="ECO:0007669"/>
    <property type="project" value="InterPro"/>
</dbReference>
<dbReference type="AlphaFoldDB" id="A0A5R8P0I4"/>
<keyword evidence="1" id="KW-0805">Transcription regulation</keyword>
<evidence type="ECO:0000256" key="2">
    <source>
        <dbReference type="ARBA" id="ARBA00023125"/>
    </source>
</evidence>
<keyword evidence="2" id="KW-0238">DNA-binding</keyword>
<evidence type="ECO:0000313" key="6">
    <source>
        <dbReference type="EMBL" id="TLF82652.1"/>
    </source>
</evidence>
<sequence length="316" mass="34111">MDVLADVLTTTGFTGVLLTQLRCSGPDWGCLVERSGTAGFHLVGEGTCWLTYGDEPPRQLVPGDVALLPQGVPHRLSGDPAHPGVPYRELERTHPLRDGILELGSGGQTARIVCGKFDFDGDAAGHPVLGELPPVIHVPGMSADPELQGVIRLLAAECTRNRPGARAVAARLTEVLFVQVIRAWLDSAEGTGSQSWLTALRDPRIGTALSLLHASPQRRWTVEGLAREVHMSRPAFAREFKTLVGQSPLAYLSRVRVDLAAKLLRDTDQRISDIGAAVGYTSEFTFSRAFSRERGIAPGKYRRDVHNRAMATVAAG</sequence>
<dbReference type="Pfam" id="PF12852">
    <property type="entry name" value="Cupin_6"/>
    <property type="match status" value="1"/>
</dbReference>
<dbReference type="Pfam" id="PF12833">
    <property type="entry name" value="HTH_18"/>
    <property type="match status" value="1"/>
</dbReference>
<protein>
    <submittedName>
        <fullName evidence="6">AraC family transcriptional regulator</fullName>
    </submittedName>
</protein>
<dbReference type="SUPFAM" id="SSF46689">
    <property type="entry name" value="Homeodomain-like"/>
    <property type="match status" value="2"/>
</dbReference>
<dbReference type="InterPro" id="IPR050204">
    <property type="entry name" value="AraC_XylS_family_regulators"/>
</dbReference>
<evidence type="ECO:0000256" key="4">
    <source>
        <dbReference type="ARBA" id="ARBA00023163"/>
    </source>
</evidence>
<dbReference type="InterPro" id="IPR018060">
    <property type="entry name" value="HTH_AraC"/>
</dbReference>
<gene>
    <name evidence="6" type="ORF">FEK34_02740</name>
</gene>
<dbReference type="PANTHER" id="PTHR46796:SF7">
    <property type="entry name" value="ARAC FAMILY TRANSCRIPTIONAL REGULATOR"/>
    <property type="match status" value="1"/>
</dbReference>
<evidence type="ECO:0000313" key="7">
    <source>
        <dbReference type="Proteomes" id="UP000306378"/>
    </source>
</evidence>
<keyword evidence="3" id="KW-0010">Activator</keyword>
<dbReference type="RefSeq" id="WP_138446238.1">
    <property type="nucleotide sequence ID" value="NZ_VBUT01000001.1"/>
</dbReference>
<dbReference type="InterPro" id="IPR014710">
    <property type="entry name" value="RmlC-like_jellyroll"/>
</dbReference>
<dbReference type="PROSITE" id="PS00041">
    <property type="entry name" value="HTH_ARAC_FAMILY_1"/>
    <property type="match status" value="1"/>
</dbReference>
<dbReference type="PANTHER" id="PTHR46796">
    <property type="entry name" value="HTH-TYPE TRANSCRIPTIONAL ACTIVATOR RHAS-RELATED"/>
    <property type="match status" value="1"/>
</dbReference>
<organism evidence="6 7">
    <name type="scientific">Nocardia cyriacigeorgica</name>
    <dbReference type="NCBI Taxonomy" id="135487"/>
    <lineage>
        <taxon>Bacteria</taxon>
        <taxon>Bacillati</taxon>
        <taxon>Actinomycetota</taxon>
        <taxon>Actinomycetes</taxon>
        <taxon>Mycobacteriales</taxon>
        <taxon>Nocardiaceae</taxon>
        <taxon>Nocardia</taxon>
    </lineage>
</organism>
<evidence type="ECO:0000259" key="5">
    <source>
        <dbReference type="PROSITE" id="PS01124"/>
    </source>
</evidence>
<dbReference type="SMART" id="SM00342">
    <property type="entry name" value="HTH_ARAC"/>
    <property type="match status" value="1"/>
</dbReference>
<dbReference type="SUPFAM" id="SSF51215">
    <property type="entry name" value="Regulatory protein AraC"/>
    <property type="match status" value="1"/>
</dbReference>
<evidence type="ECO:0000256" key="1">
    <source>
        <dbReference type="ARBA" id="ARBA00023015"/>
    </source>
</evidence>
<feature type="domain" description="HTH araC/xylS-type" evidence="5">
    <location>
        <begin position="206"/>
        <end position="304"/>
    </location>
</feature>
<dbReference type="PROSITE" id="PS01124">
    <property type="entry name" value="HTH_ARAC_FAMILY_2"/>
    <property type="match status" value="1"/>
</dbReference>
<dbReference type="InterPro" id="IPR009057">
    <property type="entry name" value="Homeodomain-like_sf"/>
</dbReference>
<dbReference type="EMBL" id="VBUT01000001">
    <property type="protein sequence ID" value="TLF82652.1"/>
    <property type="molecule type" value="Genomic_DNA"/>
</dbReference>
<dbReference type="InterPro" id="IPR037923">
    <property type="entry name" value="HTH-like"/>
</dbReference>
<dbReference type="GO" id="GO:0003700">
    <property type="term" value="F:DNA-binding transcription factor activity"/>
    <property type="evidence" value="ECO:0007669"/>
    <property type="project" value="InterPro"/>
</dbReference>
<proteinExistence type="predicted"/>
<evidence type="ECO:0000256" key="3">
    <source>
        <dbReference type="ARBA" id="ARBA00023159"/>
    </source>
</evidence>
<dbReference type="Proteomes" id="UP000306378">
    <property type="component" value="Unassembled WGS sequence"/>
</dbReference>
<accession>A0A5R8P0I4</accession>
<name>A0A5R8P0I4_9NOCA</name>
<comment type="caution">
    <text evidence="6">The sequence shown here is derived from an EMBL/GenBank/DDBJ whole genome shotgun (WGS) entry which is preliminary data.</text>
</comment>
<dbReference type="InterPro" id="IPR032783">
    <property type="entry name" value="AraC_lig"/>
</dbReference>
<dbReference type="InterPro" id="IPR018062">
    <property type="entry name" value="HTH_AraC-typ_CS"/>
</dbReference>